<proteinExistence type="inferred from homology"/>
<dbReference type="PRINTS" id="PR00080">
    <property type="entry name" value="SDRFAMILY"/>
</dbReference>
<accession>A0ABY7GFG6</accession>
<dbReference type="PANTHER" id="PTHR44252">
    <property type="entry name" value="D-ERYTHRULOSE REDUCTASE"/>
    <property type="match status" value="1"/>
</dbReference>
<evidence type="ECO:0000313" key="7">
    <source>
        <dbReference type="Proteomes" id="UP001164746"/>
    </source>
</evidence>
<name>A0ABY7GFG6_MYAAR</name>
<dbReference type="InterPro" id="IPR036291">
    <property type="entry name" value="NAD(P)-bd_dom_sf"/>
</dbReference>
<evidence type="ECO:0000256" key="3">
    <source>
        <dbReference type="ARBA" id="ARBA00022857"/>
    </source>
</evidence>
<reference evidence="6" key="1">
    <citation type="submission" date="2022-11" db="EMBL/GenBank/DDBJ databases">
        <title>Centuries of genome instability and evolution in soft-shell clam transmissible cancer (bioRxiv).</title>
        <authorList>
            <person name="Hart S.F.M."/>
            <person name="Yonemitsu M.A."/>
            <person name="Giersch R.M."/>
            <person name="Beal B.F."/>
            <person name="Arriagada G."/>
            <person name="Davis B.W."/>
            <person name="Ostrander E.A."/>
            <person name="Goff S.P."/>
            <person name="Metzger M.J."/>
        </authorList>
    </citation>
    <scope>NUCLEOTIDE SEQUENCE</scope>
    <source>
        <strain evidence="6">MELC-2E11</strain>
        <tissue evidence="6">Siphon/mantle</tissue>
    </source>
</reference>
<dbReference type="InterPro" id="IPR051737">
    <property type="entry name" value="L-xylulose/Carbonyl_redctase"/>
</dbReference>
<evidence type="ECO:0000313" key="6">
    <source>
        <dbReference type="EMBL" id="WAR31666.1"/>
    </source>
</evidence>
<keyword evidence="7" id="KW-1185">Reference proteome</keyword>
<evidence type="ECO:0000256" key="4">
    <source>
        <dbReference type="ARBA" id="ARBA00023002"/>
    </source>
</evidence>
<evidence type="ECO:0000256" key="1">
    <source>
        <dbReference type="ARBA" id="ARBA00006484"/>
    </source>
</evidence>
<dbReference type="PANTHER" id="PTHR44252:SF3">
    <property type="entry name" value="D-ERYTHRULOSE REDUCTASE-RELATED"/>
    <property type="match status" value="1"/>
</dbReference>
<dbReference type="Pfam" id="PF13561">
    <property type="entry name" value="adh_short_C2"/>
    <property type="match status" value="1"/>
</dbReference>
<dbReference type="Gene3D" id="3.40.50.720">
    <property type="entry name" value="NAD(P)-binding Rossmann-like Domain"/>
    <property type="match status" value="2"/>
</dbReference>
<dbReference type="InterPro" id="IPR020904">
    <property type="entry name" value="Sc_DH/Rdtase_CS"/>
</dbReference>
<evidence type="ECO:0000256" key="2">
    <source>
        <dbReference type="ARBA" id="ARBA00011881"/>
    </source>
</evidence>
<dbReference type="Pfam" id="PF00106">
    <property type="entry name" value="adh_short"/>
    <property type="match status" value="1"/>
</dbReference>
<comment type="similarity">
    <text evidence="1 5">Belongs to the short-chain dehydrogenases/reductases (SDR) family.</text>
</comment>
<dbReference type="Proteomes" id="UP001164746">
    <property type="component" value="Chromosome 17"/>
</dbReference>
<gene>
    <name evidence="6" type="ORF">MAR_034208</name>
</gene>
<dbReference type="PROSITE" id="PS00061">
    <property type="entry name" value="ADH_SHORT"/>
    <property type="match status" value="2"/>
</dbReference>
<evidence type="ECO:0000256" key="5">
    <source>
        <dbReference type="RuleBase" id="RU000363"/>
    </source>
</evidence>
<dbReference type="PRINTS" id="PR00081">
    <property type="entry name" value="GDHRDH"/>
</dbReference>
<protein>
    <submittedName>
        <fullName evidence="6">DCXR-like protein</fullName>
    </submittedName>
</protein>
<comment type="subunit">
    <text evidence="2">Homotetramer.</text>
</comment>
<organism evidence="6 7">
    <name type="scientific">Mya arenaria</name>
    <name type="common">Soft-shell clam</name>
    <dbReference type="NCBI Taxonomy" id="6604"/>
    <lineage>
        <taxon>Eukaryota</taxon>
        <taxon>Metazoa</taxon>
        <taxon>Spiralia</taxon>
        <taxon>Lophotrochozoa</taxon>
        <taxon>Mollusca</taxon>
        <taxon>Bivalvia</taxon>
        <taxon>Autobranchia</taxon>
        <taxon>Heteroconchia</taxon>
        <taxon>Euheterodonta</taxon>
        <taxon>Imparidentia</taxon>
        <taxon>Neoheterodontei</taxon>
        <taxon>Myida</taxon>
        <taxon>Myoidea</taxon>
        <taxon>Myidae</taxon>
        <taxon>Mya</taxon>
    </lineage>
</organism>
<keyword evidence="3" id="KW-0521">NADP</keyword>
<dbReference type="InterPro" id="IPR002347">
    <property type="entry name" value="SDR_fam"/>
</dbReference>
<dbReference type="EMBL" id="CP111028">
    <property type="protein sequence ID" value="WAR31666.1"/>
    <property type="molecule type" value="Genomic_DNA"/>
</dbReference>
<keyword evidence="4" id="KW-0560">Oxidoreductase</keyword>
<sequence length="490" mass="53005">MSLNLSGKSFLVTGAGRGLGRSVSATLHSYGCKVYALSRSLEPLDSLVREHPGIIPIQGDIANIEDISEKLKDIEALDGLVNNAATSRIEPVCAIDCTRDLMASVMDVNVYGTINITQIVARKMIEAGKSGSIVNVSSTWSLQATPQCMVYTVSKAALDMVSKQFALELAPHKIRVNSINPTYIVPEDDKHLDEDRESPFASYFRSHTPGRRLCGTSEVVSPIMYLLSDLSTMVSGTSFLVTGAGRGLGRSVAATLHSHGCKVYALSRSPEPLESLVREHPGIIPIKGDIANIEDISEKLKDIEALDGLVNNAATLRTTPVCAIDCTRDFMASIMDVNVYGTINIMQIVARKMIEAGKSGSIVNVSSIWSLQATPQIMAYTISKAALDMVTKQFALELAPHNIRVNSINPTHIVPEVDQPFDKDRESRYASYFQSQTPGRRLCGTSEVVSPIMYLLSDLSTMVSGTVNVVDGAMLSSFSSASTFNDIFNT</sequence>
<dbReference type="SUPFAM" id="SSF51735">
    <property type="entry name" value="NAD(P)-binding Rossmann-fold domains"/>
    <property type="match status" value="2"/>
</dbReference>